<keyword evidence="2" id="KW-1185">Reference proteome</keyword>
<evidence type="ECO:0000313" key="1">
    <source>
        <dbReference type="EMBL" id="CAI9533622.1"/>
    </source>
</evidence>
<sequence length="25" mass="2791">MKELTEGTIYSHVQSAGNVSLRKEI</sequence>
<accession>A0ABN9AG57</accession>
<protein>
    <submittedName>
        <fullName evidence="1">Uncharacterized protein</fullName>
    </submittedName>
</protein>
<proteinExistence type="predicted"/>
<gene>
    <name evidence="1" type="ORF">SPARVUS_LOCUS463122</name>
</gene>
<dbReference type="Proteomes" id="UP001162483">
    <property type="component" value="Unassembled WGS sequence"/>
</dbReference>
<reference evidence="1" key="1">
    <citation type="submission" date="2023-05" db="EMBL/GenBank/DDBJ databases">
        <authorList>
            <person name="Stuckert A."/>
        </authorList>
    </citation>
    <scope>NUCLEOTIDE SEQUENCE</scope>
</reference>
<comment type="caution">
    <text evidence="1">The sequence shown here is derived from an EMBL/GenBank/DDBJ whole genome shotgun (WGS) entry which is preliminary data.</text>
</comment>
<dbReference type="EMBL" id="CATNWA010000144">
    <property type="protein sequence ID" value="CAI9533622.1"/>
    <property type="molecule type" value="Genomic_DNA"/>
</dbReference>
<evidence type="ECO:0000313" key="2">
    <source>
        <dbReference type="Proteomes" id="UP001162483"/>
    </source>
</evidence>
<name>A0ABN9AG57_9NEOB</name>
<organism evidence="1 2">
    <name type="scientific">Staurois parvus</name>
    <dbReference type="NCBI Taxonomy" id="386267"/>
    <lineage>
        <taxon>Eukaryota</taxon>
        <taxon>Metazoa</taxon>
        <taxon>Chordata</taxon>
        <taxon>Craniata</taxon>
        <taxon>Vertebrata</taxon>
        <taxon>Euteleostomi</taxon>
        <taxon>Amphibia</taxon>
        <taxon>Batrachia</taxon>
        <taxon>Anura</taxon>
        <taxon>Neobatrachia</taxon>
        <taxon>Ranoidea</taxon>
        <taxon>Ranidae</taxon>
        <taxon>Staurois</taxon>
    </lineage>
</organism>